<dbReference type="Proteomes" id="UP000005220">
    <property type="component" value="Chromosome 1"/>
</dbReference>
<dbReference type="RefSeq" id="XP_003955200.1">
    <property type="nucleotide sequence ID" value="XM_003955151.1"/>
</dbReference>
<feature type="transmembrane region" description="Helical" evidence="2">
    <location>
        <begin position="491"/>
        <end position="520"/>
    </location>
</feature>
<sequence length="529" mass="58980">MPSDTSSISLNPRRKARKSLYTEEVPSTSNQRHLAINNRHTQLANERDTLDEAFFAVYIDDTRFDASPGRYSLNSEYDNNDDDDGSMSITDEGNTTNSIRQAQRDNDMHSSMNSSTSSQATQETNVLEREIINSDVLLKDSSTRTVSTSKLVSSTIESGTDELLSTRDLTNFIPGGFTSSLMESETHRLLRSKVSSEGSSMYYSDLGKERTHSTLFQYDDTIEPDVREAVKLLKNDMTSKEKNLRYITDAGTDIGGFKPHGYNILRKVSSESNKSGGSSVSKGSISPNSPSLISNLFVSTPKTNKYGALQRDASRVQDQDNIPKIPVLIKVSGSHSWKEKHNDVFPIEPETPEEDKRISPSKPRKSYGSFKRFSKFITQANIPSDNVSDANRGSIQHDLDLERNSEHIPIQRLNSESMHSFDSGNYAFTEVYSVWRIVLTLMCCLLCPPFFFMIGIGARGGVNDYRLLKLILNKEHRIGLLKGFIWDVDVMWFRALCLLLGIGEILAIAAGISVGFAVGLTRQSSLVLT</sequence>
<dbReference type="GeneID" id="13886444"/>
<organism evidence="3 4">
    <name type="scientific">Kazachstania africana (strain ATCC 22294 / BCRC 22015 / CBS 2517 / CECT 1963 / NBRC 1671 / NRRL Y-8276)</name>
    <name type="common">Yeast</name>
    <name type="synonym">Kluyveromyces africanus</name>
    <dbReference type="NCBI Taxonomy" id="1071382"/>
    <lineage>
        <taxon>Eukaryota</taxon>
        <taxon>Fungi</taxon>
        <taxon>Dikarya</taxon>
        <taxon>Ascomycota</taxon>
        <taxon>Saccharomycotina</taxon>
        <taxon>Saccharomycetes</taxon>
        <taxon>Saccharomycetales</taxon>
        <taxon>Saccharomycetaceae</taxon>
        <taxon>Kazachstania</taxon>
    </lineage>
</organism>
<name>H2ANW5_KAZAF</name>
<feature type="region of interest" description="Disordered" evidence="1">
    <location>
        <begin position="106"/>
        <end position="125"/>
    </location>
</feature>
<dbReference type="AlphaFoldDB" id="H2ANW5"/>
<evidence type="ECO:0000313" key="3">
    <source>
        <dbReference type="EMBL" id="CCF56065.1"/>
    </source>
</evidence>
<reference evidence="3 4" key="1">
    <citation type="journal article" date="2011" name="Proc. Natl. Acad. Sci. U.S.A.">
        <title>Evolutionary erosion of yeast sex chromosomes by mating-type switching accidents.</title>
        <authorList>
            <person name="Gordon J.L."/>
            <person name="Armisen D."/>
            <person name="Proux-Wera E."/>
            <person name="Oheigeartaigh S.S."/>
            <person name="Byrne K.P."/>
            <person name="Wolfe K.H."/>
        </authorList>
    </citation>
    <scope>NUCLEOTIDE SEQUENCE [LARGE SCALE GENOMIC DNA]</scope>
    <source>
        <strain evidence="4">ATCC 22294 / BCRC 22015 / CBS 2517 / CECT 1963 / NBRC 1671 / NRRL Y-8276</strain>
    </source>
</reference>
<evidence type="ECO:0000256" key="2">
    <source>
        <dbReference type="SAM" id="Phobius"/>
    </source>
</evidence>
<evidence type="ECO:0000256" key="1">
    <source>
        <dbReference type="SAM" id="MobiDB-lite"/>
    </source>
</evidence>
<proteinExistence type="predicted"/>
<dbReference type="FunCoup" id="H2ANW5">
    <property type="interactions" value="39"/>
</dbReference>
<feature type="region of interest" description="Disordered" evidence="1">
    <location>
        <begin position="346"/>
        <end position="366"/>
    </location>
</feature>
<dbReference type="KEGG" id="kaf:KAFR_0A06300"/>
<dbReference type="InParanoid" id="H2ANW5"/>
<dbReference type="HOGENOM" id="CLU_037885_0_0_1"/>
<keyword evidence="2" id="KW-0472">Membrane</keyword>
<accession>H2ANW5</accession>
<feature type="compositionally biased region" description="Polar residues" evidence="1">
    <location>
        <begin position="87"/>
        <end position="99"/>
    </location>
</feature>
<keyword evidence="2" id="KW-1133">Transmembrane helix</keyword>
<dbReference type="EMBL" id="HE650821">
    <property type="protein sequence ID" value="CCF56065.1"/>
    <property type="molecule type" value="Genomic_DNA"/>
</dbReference>
<keyword evidence="2" id="KW-0812">Transmembrane</keyword>
<protein>
    <submittedName>
        <fullName evidence="3">Uncharacterized protein</fullName>
    </submittedName>
</protein>
<dbReference type="eggNOG" id="ENOG502S1HD">
    <property type="taxonomic scope" value="Eukaryota"/>
</dbReference>
<dbReference type="OrthoDB" id="4068624at2759"/>
<feature type="transmembrane region" description="Helical" evidence="2">
    <location>
        <begin position="437"/>
        <end position="458"/>
    </location>
</feature>
<feature type="compositionally biased region" description="Polar residues" evidence="1">
    <location>
        <begin position="1"/>
        <end position="10"/>
    </location>
</feature>
<feature type="region of interest" description="Disordered" evidence="1">
    <location>
        <begin position="1"/>
        <end position="31"/>
    </location>
</feature>
<keyword evidence="4" id="KW-1185">Reference proteome</keyword>
<feature type="region of interest" description="Disordered" evidence="1">
    <location>
        <begin position="68"/>
        <end position="99"/>
    </location>
</feature>
<evidence type="ECO:0000313" key="4">
    <source>
        <dbReference type="Proteomes" id="UP000005220"/>
    </source>
</evidence>
<gene>
    <name evidence="3" type="primary">KAFR0A06300</name>
    <name evidence="3" type="ORF">KAFR_0A06300</name>
</gene>